<dbReference type="GO" id="GO:0008914">
    <property type="term" value="F:leucyl-tRNA--protein transferase activity"/>
    <property type="evidence" value="ECO:0007669"/>
    <property type="project" value="UniProtKB-UniRule"/>
</dbReference>
<evidence type="ECO:0000256" key="4">
    <source>
        <dbReference type="ARBA" id="ARBA00023315"/>
    </source>
</evidence>
<dbReference type="AlphaFoldDB" id="A0A1M4VG94"/>
<keyword evidence="4 15" id="KW-0012">Acyltransferase</keyword>
<comment type="catalytic activity">
    <reaction evidence="5 15">
        <text>L-phenylalanyl-tRNA(Phe) + an N-terminal L-alpha-aminoacyl-[protein] = an N-terminal L-phenylalanyl-L-alpha-aminoacyl-[protein] + tRNA(Phe)</text>
        <dbReference type="Rhea" id="RHEA:43632"/>
        <dbReference type="Rhea" id="RHEA-COMP:9668"/>
        <dbReference type="Rhea" id="RHEA-COMP:9699"/>
        <dbReference type="Rhea" id="RHEA-COMP:10636"/>
        <dbReference type="Rhea" id="RHEA-COMP:10637"/>
        <dbReference type="ChEBI" id="CHEBI:78442"/>
        <dbReference type="ChEBI" id="CHEBI:78531"/>
        <dbReference type="ChEBI" id="CHEBI:78597"/>
        <dbReference type="ChEBI" id="CHEBI:83561"/>
        <dbReference type="EC" id="2.3.2.6"/>
    </reaction>
</comment>
<evidence type="ECO:0000256" key="9">
    <source>
        <dbReference type="ARBA" id="ARBA00061535"/>
    </source>
</evidence>
<name>A0A1M4VG94_9GAMM</name>
<keyword evidence="3 15" id="KW-0808">Transferase</keyword>
<dbReference type="PANTHER" id="PTHR30098:SF2">
    <property type="entry name" value="LEUCYL_PHENYLALANYL-TRNA--PROTEIN TRANSFERASE"/>
    <property type="match status" value="1"/>
</dbReference>
<dbReference type="EC" id="2.3.2.6" evidence="10 15"/>
<dbReference type="InterPro" id="IPR042203">
    <property type="entry name" value="Leu/Phe-tRNA_Trfase_C"/>
</dbReference>
<accession>A0A1M4VG94</accession>
<sequence>MSRRIVELSPDPDAPFPPVDWALRDPDGLLAVGGDLSPTRFLNAYRNGIFPWFSEGEPILWWSPSQRAVFRTDGVHLAHRLRRRLRNSGWTVRADTAFAEVVAGCAAPRPGQHGTWITAGMQAAYQHLHALGHAHSIEVLDADGQLIGGLFGLSFGRMFCADSMYSAVSGASSLALAALAWRLRDWGWPLIDAQVPNAHTQRLGVDIWPRPRYLAALTELRDAPGLSQPWSDAFGHWSAAQVCPLLPHAPAA</sequence>
<evidence type="ECO:0000313" key="17">
    <source>
        <dbReference type="Proteomes" id="UP000242857"/>
    </source>
</evidence>
<evidence type="ECO:0000256" key="6">
    <source>
        <dbReference type="ARBA" id="ARBA00050652"/>
    </source>
</evidence>
<evidence type="ECO:0000256" key="15">
    <source>
        <dbReference type="HAMAP-Rule" id="MF_00688"/>
    </source>
</evidence>
<dbReference type="GO" id="GO:0005737">
    <property type="term" value="C:cytoplasm"/>
    <property type="evidence" value="ECO:0007669"/>
    <property type="project" value="UniProtKB-SubCell"/>
</dbReference>
<dbReference type="HAMAP" id="MF_00688">
    <property type="entry name" value="Leu_Phe_trans"/>
    <property type="match status" value="1"/>
</dbReference>
<reference evidence="17" key="1">
    <citation type="submission" date="2016-11" db="EMBL/GenBank/DDBJ databases">
        <authorList>
            <person name="Varghese N."/>
            <person name="Submissions S."/>
        </authorList>
    </citation>
    <scope>NUCLEOTIDE SEQUENCE [LARGE SCALE GENOMIC DNA]</scope>
    <source>
        <strain evidence="17">DSM 14834</strain>
    </source>
</reference>
<evidence type="ECO:0000256" key="14">
    <source>
        <dbReference type="ARBA" id="ARBA00083640"/>
    </source>
</evidence>
<evidence type="ECO:0000256" key="7">
    <source>
        <dbReference type="ARBA" id="ARBA00051538"/>
    </source>
</evidence>
<dbReference type="Gene3D" id="3.30.70.3550">
    <property type="entry name" value="Leucyl/phenylalanyl-tRNA-protein transferase, N-terminal domain"/>
    <property type="match status" value="1"/>
</dbReference>
<protein>
    <recommendedName>
        <fullName evidence="11 15">Leucyl/phenylalanyl-tRNA--protein transferase</fullName>
        <ecNumber evidence="10 15">2.3.2.6</ecNumber>
    </recommendedName>
    <alternativeName>
        <fullName evidence="12 15">L/F-transferase</fullName>
    </alternativeName>
    <alternativeName>
        <fullName evidence="13 15">Leucyltransferase</fullName>
    </alternativeName>
    <alternativeName>
        <fullName evidence="14 15">Phenyalanyltransferase</fullName>
    </alternativeName>
</protein>
<dbReference type="Pfam" id="PF03588">
    <property type="entry name" value="Leu_Phe_trans"/>
    <property type="match status" value="1"/>
</dbReference>
<evidence type="ECO:0000256" key="13">
    <source>
        <dbReference type="ARBA" id="ARBA00077165"/>
    </source>
</evidence>
<comment type="similarity">
    <text evidence="9 15">Belongs to the L/F-transferase family.</text>
</comment>
<evidence type="ECO:0000256" key="5">
    <source>
        <dbReference type="ARBA" id="ARBA00050607"/>
    </source>
</evidence>
<evidence type="ECO:0000256" key="12">
    <source>
        <dbReference type="ARBA" id="ARBA00077136"/>
    </source>
</evidence>
<proteinExistence type="inferred from homology"/>
<evidence type="ECO:0000256" key="10">
    <source>
        <dbReference type="ARBA" id="ARBA00066767"/>
    </source>
</evidence>
<dbReference type="InterPro" id="IPR004616">
    <property type="entry name" value="Leu/Phe-tRNA_Trfase"/>
</dbReference>
<dbReference type="NCBIfam" id="TIGR00667">
    <property type="entry name" value="aat"/>
    <property type="match status" value="1"/>
</dbReference>
<gene>
    <name evidence="15" type="primary">aat</name>
    <name evidence="16" type="ORF">SAMN02745204_00920</name>
</gene>
<dbReference type="FunFam" id="3.30.70.3550:FF:000001">
    <property type="entry name" value="Leucyl/phenylalanyl-tRNA--protein transferase"/>
    <property type="match status" value="1"/>
</dbReference>
<comment type="catalytic activity">
    <reaction evidence="6 15">
        <text>N-terminal L-arginyl-[protein] + L-leucyl-tRNA(Leu) = N-terminal L-leucyl-L-arginyl-[protein] + tRNA(Leu) + H(+)</text>
        <dbReference type="Rhea" id="RHEA:50416"/>
        <dbReference type="Rhea" id="RHEA-COMP:9613"/>
        <dbReference type="Rhea" id="RHEA-COMP:9622"/>
        <dbReference type="Rhea" id="RHEA-COMP:12672"/>
        <dbReference type="Rhea" id="RHEA-COMP:12673"/>
        <dbReference type="ChEBI" id="CHEBI:15378"/>
        <dbReference type="ChEBI" id="CHEBI:64719"/>
        <dbReference type="ChEBI" id="CHEBI:78442"/>
        <dbReference type="ChEBI" id="CHEBI:78494"/>
        <dbReference type="ChEBI" id="CHEBI:133044"/>
        <dbReference type="EC" id="2.3.2.6"/>
    </reaction>
</comment>
<dbReference type="PANTHER" id="PTHR30098">
    <property type="entry name" value="LEUCYL/PHENYLALANYL-TRNA--PROTEIN TRANSFERASE"/>
    <property type="match status" value="1"/>
</dbReference>
<evidence type="ECO:0000256" key="11">
    <source>
        <dbReference type="ARBA" id="ARBA00074372"/>
    </source>
</evidence>
<comment type="catalytic activity">
    <reaction evidence="7 15">
        <text>N-terminal L-lysyl-[protein] + L-leucyl-tRNA(Leu) = N-terminal L-leucyl-L-lysyl-[protein] + tRNA(Leu) + H(+)</text>
        <dbReference type="Rhea" id="RHEA:12340"/>
        <dbReference type="Rhea" id="RHEA-COMP:9613"/>
        <dbReference type="Rhea" id="RHEA-COMP:9622"/>
        <dbReference type="Rhea" id="RHEA-COMP:12670"/>
        <dbReference type="Rhea" id="RHEA-COMP:12671"/>
        <dbReference type="ChEBI" id="CHEBI:15378"/>
        <dbReference type="ChEBI" id="CHEBI:65249"/>
        <dbReference type="ChEBI" id="CHEBI:78442"/>
        <dbReference type="ChEBI" id="CHEBI:78494"/>
        <dbReference type="ChEBI" id="CHEBI:133043"/>
        <dbReference type="EC" id="2.3.2.6"/>
    </reaction>
</comment>
<evidence type="ECO:0000256" key="3">
    <source>
        <dbReference type="ARBA" id="ARBA00022679"/>
    </source>
</evidence>
<dbReference type="RefSeq" id="WP_072755444.1">
    <property type="nucleotide sequence ID" value="NZ_FQUK01000011.1"/>
</dbReference>
<comment type="subcellular location">
    <subcellularLocation>
        <location evidence="1 15">Cytoplasm</location>
    </subcellularLocation>
</comment>
<evidence type="ECO:0000256" key="8">
    <source>
        <dbReference type="ARBA" id="ARBA00054043"/>
    </source>
</evidence>
<dbReference type="STRING" id="213588.SAMN02745204_00920"/>
<evidence type="ECO:0000313" key="16">
    <source>
        <dbReference type="EMBL" id="SHE67890.1"/>
    </source>
</evidence>
<dbReference type="Gene3D" id="3.40.630.70">
    <property type="entry name" value="Leucyl/phenylalanyl-tRNA-protein transferase, C-terminal domain"/>
    <property type="match status" value="1"/>
</dbReference>
<evidence type="ECO:0000256" key="1">
    <source>
        <dbReference type="ARBA" id="ARBA00004496"/>
    </source>
</evidence>
<keyword evidence="17" id="KW-1185">Reference proteome</keyword>
<dbReference type="EMBL" id="FQUK01000011">
    <property type="protein sequence ID" value="SHE67890.1"/>
    <property type="molecule type" value="Genomic_DNA"/>
</dbReference>
<dbReference type="OrthoDB" id="9790282at2"/>
<evidence type="ECO:0000256" key="2">
    <source>
        <dbReference type="ARBA" id="ARBA00022490"/>
    </source>
</evidence>
<dbReference type="InterPro" id="IPR042221">
    <property type="entry name" value="Leu/Phe-tRNA_Trfase_N"/>
</dbReference>
<keyword evidence="2 15" id="KW-0963">Cytoplasm</keyword>
<dbReference type="SUPFAM" id="SSF55729">
    <property type="entry name" value="Acyl-CoA N-acyltransferases (Nat)"/>
    <property type="match status" value="1"/>
</dbReference>
<comment type="function">
    <text evidence="8 15">Functions in the N-end rule pathway of protein degradation where it conjugates Leu, Phe and, less efficiently, Met from aminoacyl-tRNAs to the N-termini of proteins containing an N-terminal arginine or lysine.</text>
</comment>
<dbReference type="GO" id="GO:0030163">
    <property type="term" value="P:protein catabolic process"/>
    <property type="evidence" value="ECO:0007669"/>
    <property type="project" value="UniProtKB-UniRule"/>
</dbReference>
<organism evidence="16 17">
    <name type="scientific">Thermomonas hydrothermalis</name>
    <dbReference type="NCBI Taxonomy" id="213588"/>
    <lineage>
        <taxon>Bacteria</taxon>
        <taxon>Pseudomonadati</taxon>
        <taxon>Pseudomonadota</taxon>
        <taxon>Gammaproteobacteria</taxon>
        <taxon>Lysobacterales</taxon>
        <taxon>Lysobacteraceae</taxon>
        <taxon>Thermomonas</taxon>
    </lineage>
</organism>
<dbReference type="InterPro" id="IPR016181">
    <property type="entry name" value="Acyl_CoA_acyltransferase"/>
</dbReference>
<dbReference type="Proteomes" id="UP000242857">
    <property type="component" value="Unassembled WGS sequence"/>
</dbReference>